<evidence type="ECO:0000313" key="1">
    <source>
        <dbReference type="EMBL" id="QFR24115.1"/>
    </source>
</evidence>
<dbReference type="Proteomes" id="UP000326779">
    <property type="component" value="Chromosome"/>
</dbReference>
<gene>
    <name evidence="1" type="ORF">D1010_12365</name>
</gene>
<dbReference type="EMBL" id="CP045143">
    <property type="protein sequence ID" value="QFR24115.1"/>
    <property type="molecule type" value="Genomic_DNA"/>
</dbReference>
<sequence>MKFIEAVAFNYVIDTLHSFAKTRHSGDLPKYAILWNTHFGLLTGRTYEFDSQVDLPVTSRSYDPTYGEVERTYAKFGEDSETGFQALRSTIYRSYMGDLKSPVGLYRNPDLLLADATAIAKQDLLTEVDVVQNRMLDVSFYESGKAIPFLISDKLAELEPISLISKN</sequence>
<dbReference type="RefSeq" id="WP_152261124.1">
    <property type="nucleotide sequence ID" value="NZ_CP045143.1"/>
</dbReference>
<organism evidence="1 2">
    <name type="scientific">Schleiferilactobacillus harbinensis</name>
    <dbReference type="NCBI Taxonomy" id="304207"/>
    <lineage>
        <taxon>Bacteria</taxon>
        <taxon>Bacillati</taxon>
        <taxon>Bacillota</taxon>
        <taxon>Bacilli</taxon>
        <taxon>Lactobacillales</taxon>
        <taxon>Lactobacillaceae</taxon>
        <taxon>Schleiferilactobacillus</taxon>
    </lineage>
</organism>
<dbReference type="KEGG" id="lhb:D1010_12365"/>
<evidence type="ECO:0000313" key="2">
    <source>
        <dbReference type="Proteomes" id="UP000326779"/>
    </source>
</evidence>
<protein>
    <submittedName>
        <fullName evidence="1">Uncharacterized protein</fullName>
    </submittedName>
</protein>
<name>A0A5P8M7C3_9LACO</name>
<accession>A0A5P8M7C3</accession>
<reference evidence="1 2" key="1">
    <citation type="submission" date="2019-10" db="EMBL/GenBank/DDBJ databases">
        <title>The completed genome of Lactobacillus harbinensis M1.</title>
        <authorList>
            <person name="Zheng Y."/>
        </authorList>
    </citation>
    <scope>NUCLEOTIDE SEQUENCE [LARGE SCALE GENOMIC DNA]</scope>
    <source>
        <strain evidence="1 2">M1</strain>
    </source>
</reference>
<proteinExistence type="predicted"/>
<dbReference type="AlphaFoldDB" id="A0A5P8M7C3"/>